<dbReference type="Proteomes" id="UP001432027">
    <property type="component" value="Unassembled WGS sequence"/>
</dbReference>
<dbReference type="AlphaFoldDB" id="A0AAV5SH43"/>
<comment type="caution">
    <text evidence="1">The sequence shown here is derived from an EMBL/GenBank/DDBJ whole genome shotgun (WGS) entry which is preliminary data.</text>
</comment>
<protein>
    <submittedName>
        <fullName evidence="1">Uncharacterized protein</fullName>
    </submittedName>
</protein>
<keyword evidence="2" id="KW-1185">Reference proteome</keyword>
<evidence type="ECO:0000313" key="2">
    <source>
        <dbReference type="Proteomes" id="UP001432027"/>
    </source>
</evidence>
<name>A0AAV5SH43_9BILA</name>
<gene>
    <name evidence="1" type="ORF">PENTCL1PPCAC_4543</name>
</gene>
<feature type="non-terminal residue" evidence="1">
    <location>
        <position position="1"/>
    </location>
</feature>
<proteinExistence type="predicted"/>
<accession>A0AAV5SH43</accession>
<dbReference type="EMBL" id="BTSX01000002">
    <property type="protein sequence ID" value="GMS82368.1"/>
    <property type="molecule type" value="Genomic_DNA"/>
</dbReference>
<organism evidence="1 2">
    <name type="scientific">Pristionchus entomophagus</name>
    <dbReference type="NCBI Taxonomy" id="358040"/>
    <lineage>
        <taxon>Eukaryota</taxon>
        <taxon>Metazoa</taxon>
        <taxon>Ecdysozoa</taxon>
        <taxon>Nematoda</taxon>
        <taxon>Chromadorea</taxon>
        <taxon>Rhabditida</taxon>
        <taxon>Rhabditina</taxon>
        <taxon>Diplogasteromorpha</taxon>
        <taxon>Diplogasteroidea</taxon>
        <taxon>Neodiplogasteridae</taxon>
        <taxon>Pristionchus</taxon>
    </lineage>
</organism>
<feature type="non-terminal residue" evidence="1">
    <location>
        <position position="147"/>
    </location>
</feature>
<sequence>KEYTKKLIGFSAKSYCLCLSRDSNEMRTHMFKLVSFSQTNFERRFVDASSSLKTPYWLNVAVGYPERGSKDSVISTVETNLAASEKNFINASILREKVKKLIIVVFSTSLRTEEARTTSRMPDTENRFVYAYPVSTSSSITRPPMTA</sequence>
<reference evidence="1" key="1">
    <citation type="submission" date="2023-10" db="EMBL/GenBank/DDBJ databases">
        <title>Genome assembly of Pristionchus species.</title>
        <authorList>
            <person name="Yoshida K."/>
            <person name="Sommer R.J."/>
        </authorList>
    </citation>
    <scope>NUCLEOTIDE SEQUENCE</scope>
    <source>
        <strain evidence="1">RS0144</strain>
    </source>
</reference>
<evidence type="ECO:0000313" key="1">
    <source>
        <dbReference type="EMBL" id="GMS82368.1"/>
    </source>
</evidence>